<evidence type="ECO:0000256" key="1">
    <source>
        <dbReference type="ARBA" id="ARBA00022679"/>
    </source>
</evidence>
<organism evidence="4 5">
    <name type="scientific">Candidatus Azambacteria bacterium RIFCSPLOWO2_01_FULL_46_25</name>
    <dbReference type="NCBI Taxonomy" id="1797298"/>
    <lineage>
        <taxon>Bacteria</taxon>
        <taxon>Candidatus Azamiibacteriota</taxon>
    </lineage>
</organism>
<reference evidence="4 5" key="1">
    <citation type="journal article" date="2016" name="Nat. Commun.">
        <title>Thousands of microbial genomes shed light on interconnected biogeochemical processes in an aquifer system.</title>
        <authorList>
            <person name="Anantharaman K."/>
            <person name="Brown C.T."/>
            <person name="Hug L.A."/>
            <person name="Sharon I."/>
            <person name="Castelle C.J."/>
            <person name="Probst A.J."/>
            <person name="Thomas B.C."/>
            <person name="Singh A."/>
            <person name="Wilkins M.J."/>
            <person name="Karaoz U."/>
            <person name="Brodie E.L."/>
            <person name="Williams K.H."/>
            <person name="Hubbard S.S."/>
            <person name="Banfield J.F."/>
        </authorList>
    </citation>
    <scope>NUCLEOTIDE SEQUENCE [LARGE SCALE GENOMIC DNA]</scope>
</reference>
<dbReference type="CDD" id="cd04186">
    <property type="entry name" value="GT_2_like_c"/>
    <property type="match status" value="1"/>
</dbReference>
<evidence type="ECO:0000313" key="4">
    <source>
        <dbReference type="EMBL" id="OGD34717.1"/>
    </source>
</evidence>
<dbReference type="InterPro" id="IPR001173">
    <property type="entry name" value="Glyco_trans_2-like"/>
</dbReference>
<gene>
    <name evidence="4" type="ORF">A2988_04440</name>
</gene>
<evidence type="ECO:0000259" key="2">
    <source>
        <dbReference type="Pfam" id="PF00535"/>
    </source>
</evidence>
<dbReference type="InterPro" id="IPR027791">
    <property type="entry name" value="Galactosyl_T_C"/>
</dbReference>
<name>A0A1F5BVT0_9BACT</name>
<evidence type="ECO:0008006" key="6">
    <source>
        <dbReference type="Google" id="ProtNLM"/>
    </source>
</evidence>
<dbReference type="AlphaFoldDB" id="A0A1F5BVT0"/>
<dbReference type="PANTHER" id="PTHR43179">
    <property type="entry name" value="RHAMNOSYLTRANSFERASE WBBL"/>
    <property type="match status" value="1"/>
</dbReference>
<protein>
    <recommendedName>
        <fullName evidence="6">Glycosyltransferase 2-like domain-containing protein</fullName>
    </recommendedName>
</protein>
<evidence type="ECO:0000313" key="5">
    <source>
        <dbReference type="Proteomes" id="UP000176650"/>
    </source>
</evidence>
<dbReference type="Gene3D" id="3.90.550.10">
    <property type="entry name" value="Spore Coat Polysaccharide Biosynthesis Protein SpsA, Chain A"/>
    <property type="match status" value="1"/>
</dbReference>
<comment type="caution">
    <text evidence="4">The sequence shown here is derived from an EMBL/GenBank/DDBJ whole genome shotgun (WGS) entry which is preliminary data.</text>
</comment>
<proteinExistence type="predicted"/>
<feature type="domain" description="Glycosyltransferase 2-like" evidence="2">
    <location>
        <begin position="3"/>
        <end position="124"/>
    </location>
</feature>
<sequence length="272" mass="30689">MLSVIVVHYKNPDALARCLASLEMTIHETPYELIVVESMSTGTTEAMLAERFPKARRISFEENTGYAKAVNAGIASAKGTYLLILNYDVIASDGAVDALMRDFLVLERTRRAGMAGPRQTHRDGTFQPTAFRFYTPLTIVYRRTFLGALPMGRRALGRFFLDDKNIERAAAPMPVDWLMGSVLLVSRKAVEAVGGMDERFFMYFEDVDWARRFWENGLGVFYVPGAHFEHAHGKGSGKKGIADALFRPLARAHIKSGLLYFLKYRFRTTHYV</sequence>
<dbReference type="Pfam" id="PF02709">
    <property type="entry name" value="Glyco_transf_7C"/>
    <property type="match status" value="1"/>
</dbReference>
<dbReference type="SUPFAM" id="SSF53448">
    <property type="entry name" value="Nucleotide-diphospho-sugar transferases"/>
    <property type="match status" value="1"/>
</dbReference>
<dbReference type="InterPro" id="IPR029044">
    <property type="entry name" value="Nucleotide-diphossugar_trans"/>
</dbReference>
<accession>A0A1F5BVT0</accession>
<dbReference type="Proteomes" id="UP000176650">
    <property type="component" value="Unassembled WGS sequence"/>
</dbReference>
<feature type="domain" description="Galactosyltransferase C-terminal" evidence="3">
    <location>
        <begin position="171"/>
        <end position="230"/>
    </location>
</feature>
<dbReference type="Pfam" id="PF00535">
    <property type="entry name" value="Glycos_transf_2"/>
    <property type="match status" value="1"/>
</dbReference>
<dbReference type="PANTHER" id="PTHR43179:SF7">
    <property type="entry name" value="RHAMNOSYLTRANSFERASE WBBL"/>
    <property type="match status" value="1"/>
</dbReference>
<dbReference type="STRING" id="1797298.A2988_04440"/>
<dbReference type="EMBL" id="MEYS01000001">
    <property type="protein sequence ID" value="OGD34717.1"/>
    <property type="molecule type" value="Genomic_DNA"/>
</dbReference>
<evidence type="ECO:0000259" key="3">
    <source>
        <dbReference type="Pfam" id="PF02709"/>
    </source>
</evidence>
<keyword evidence="1" id="KW-0808">Transferase</keyword>